<feature type="domain" description="DUF6531" evidence="5">
    <location>
        <begin position="1052"/>
        <end position="1137"/>
    </location>
</feature>
<dbReference type="Gene3D" id="2.180.10.10">
    <property type="entry name" value="RHS repeat-associated core"/>
    <property type="match status" value="3"/>
</dbReference>
<organism evidence="8 9">
    <name type="scientific">Galbitalea soli</name>
    <dbReference type="NCBI Taxonomy" id="1268042"/>
    <lineage>
        <taxon>Bacteria</taxon>
        <taxon>Bacillati</taxon>
        <taxon>Actinomycetota</taxon>
        <taxon>Actinomycetes</taxon>
        <taxon>Micrococcales</taxon>
        <taxon>Microbacteriaceae</taxon>
        <taxon>Galbitalea</taxon>
    </lineage>
</organism>
<dbReference type="InterPro" id="IPR006530">
    <property type="entry name" value="YD"/>
</dbReference>
<dbReference type="PANTHER" id="PTHR32305:SF15">
    <property type="entry name" value="PROTEIN RHSA-RELATED"/>
    <property type="match status" value="1"/>
</dbReference>
<feature type="region of interest" description="Disordered" evidence="2">
    <location>
        <begin position="356"/>
        <end position="376"/>
    </location>
</feature>
<feature type="compositionally biased region" description="Low complexity" evidence="2">
    <location>
        <begin position="396"/>
        <end position="414"/>
    </location>
</feature>
<name>A0A7C9PNE2_9MICO</name>
<keyword evidence="3" id="KW-0812">Transmembrane</keyword>
<evidence type="ECO:0000259" key="7">
    <source>
        <dbReference type="Pfam" id="PF25275"/>
    </source>
</evidence>
<evidence type="ECO:0000313" key="8">
    <source>
        <dbReference type="EMBL" id="NEM91391.1"/>
    </source>
</evidence>
<dbReference type="PANTHER" id="PTHR32305">
    <property type="match status" value="1"/>
</dbReference>
<keyword evidence="3" id="KW-1133">Transmembrane helix</keyword>
<dbReference type="Pfam" id="PF01464">
    <property type="entry name" value="SLT"/>
    <property type="match status" value="1"/>
</dbReference>
<dbReference type="InterPro" id="IPR023346">
    <property type="entry name" value="Lysozyme-like_dom_sf"/>
</dbReference>
<dbReference type="InterPro" id="IPR056823">
    <property type="entry name" value="TEN-like_YD-shell"/>
</dbReference>
<protein>
    <submittedName>
        <fullName evidence="8">Transglycosylase SLT domain-containing protein</fullName>
    </submittedName>
</protein>
<evidence type="ECO:0000256" key="1">
    <source>
        <dbReference type="ARBA" id="ARBA00022737"/>
    </source>
</evidence>
<keyword evidence="9" id="KW-1185">Reference proteome</keyword>
<dbReference type="Pfam" id="PF25275">
    <property type="entry name" value="Golvesin_C"/>
    <property type="match status" value="1"/>
</dbReference>
<feature type="domain" description="Teneurin-like YD-shell" evidence="6">
    <location>
        <begin position="1631"/>
        <end position="1753"/>
    </location>
</feature>
<feature type="region of interest" description="Disordered" evidence="2">
    <location>
        <begin position="1449"/>
        <end position="1491"/>
    </location>
</feature>
<feature type="region of interest" description="Disordered" evidence="2">
    <location>
        <begin position="395"/>
        <end position="434"/>
    </location>
</feature>
<dbReference type="InterPro" id="IPR050708">
    <property type="entry name" value="T6SS_VgrG/RHS"/>
</dbReference>
<gene>
    <name evidence="8" type="ORF">G3T37_08470</name>
</gene>
<comment type="caution">
    <text evidence="8">The sequence shown here is derived from an EMBL/GenBank/DDBJ whole genome shotgun (WGS) entry which is preliminary data.</text>
</comment>
<feature type="region of interest" description="Disordered" evidence="2">
    <location>
        <begin position="1869"/>
        <end position="1888"/>
    </location>
</feature>
<feature type="compositionally biased region" description="Polar residues" evidence="2">
    <location>
        <begin position="357"/>
        <end position="376"/>
    </location>
</feature>
<feature type="domain" description="Golvesin/Xly CBD-like" evidence="7">
    <location>
        <begin position="913"/>
        <end position="1014"/>
    </location>
</feature>
<dbReference type="InterPro" id="IPR031325">
    <property type="entry name" value="RHS_repeat"/>
</dbReference>
<keyword evidence="3" id="KW-0472">Membrane</keyword>
<feature type="domain" description="Teneurin-like YD-shell" evidence="6">
    <location>
        <begin position="1811"/>
        <end position="2099"/>
    </location>
</feature>
<feature type="compositionally biased region" description="Polar residues" evidence="2">
    <location>
        <begin position="1456"/>
        <end position="1481"/>
    </location>
</feature>
<dbReference type="Pfam" id="PF25023">
    <property type="entry name" value="TEN_YD-shell"/>
    <property type="match status" value="2"/>
</dbReference>
<dbReference type="EMBL" id="JAAGWZ010000002">
    <property type="protein sequence ID" value="NEM91391.1"/>
    <property type="molecule type" value="Genomic_DNA"/>
</dbReference>
<evidence type="ECO:0000259" key="6">
    <source>
        <dbReference type="Pfam" id="PF25023"/>
    </source>
</evidence>
<feature type="domain" description="Transglycosylase SLT" evidence="4">
    <location>
        <begin position="542"/>
        <end position="675"/>
    </location>
</feature>
<dbReference type="RefSeq" id="WP_163473074.1">
    <property type="nucleotide sequence ID" value="NZ_JAAGWZ010000002.1"/>
</dbReference>
<accession>A0A7C9PNE2</accession>
<sequence>MHLHHGILSARYRRQGRLGRWTFGILTTGLSATLLVAGVFSSGPARAATPATAAAVPTSTAKLADVKGAAAKSTDIAIDGIGESDGYHLRVARESSAYAWSDIAVIKPANLDESTWYGYQCLTDDGKYAAVSVLPADGEDIESQRTAGAYAYEVDIASGKVTALASGVGSFYFSPSCGAGDTATFTASIGADQQTTELSTYSLATGMQTKHSIVAGQITSAVVTGQMLVGARGNALVRIANGGTAKAPIAATTLTSAMNGAPYSLVPAADGGLDFLSHAASNDSAAVWHYSAGSLKKLGTGETSELRLFEGANGVNTATGTQTFTTNAHIKLVKLTHLGMAPTTVSLRRNAAFGSIRRSTPVKSSKASSPNLSTKNSDVAALELTATHKLFNSKFTTTPSTRSRSIRTTGPRGSAKSSDGDDISGVSPKESKTAATFKTGAASTAASITVGSTTDHSVTPALSPGATTPTCAVPRLSPTLQAMQPGNAQVSWAIEMAEQGLLTGSSSTRPANFDNMGLASYSPSSDFPPVPLSHPSSDTWNSVPRSVMEAIVAQESNFNQSSWHALPGIAGDPLIADYYGAGNSISTINYPAADCGYGLAQVTTGMHVGDTTITAHGQMKVAVDYQENVAAGLQILEKTWNQLYAAGITVNGGDPRYLENWYLAAWAYNTGIQPTAAFGNTTGCTPSASCTGPDGTWGLGWSNNPANPSYSPARLPYLEYTYGDAAHPSSWPYEERIMGWMGSAIVRYGFTAYTQADFHGGEGWLQIPPTTAFCSTAGDDCNPATSTCSLSDSECWWHTPVTWITSCSNTCATSSYTDAAGSSEPTYTPPATRPVTKTCTIDTSQVPAGSLITDDLATPADNLQGCSGSAWTNSGSFTLTSGQNSSGDPIGDIDLHQLGAGLGGHVYFTHTEPASSTSLIDKGVWAPSLPSTQNYKIMVHLPATGAVAVDATYTVNPGGGGQQTAVRLNQDFGQEVWVSLGTFGMQPGGTVTLTNASSMTAGAFDVAFDAIAFVPKGGTPNIPLGGPVKLQDAPAGSNPAWVNCLCGKRAAGDPVDTSTGYFGITSQDLATGGRGASLNLTLTYSSALADPSGPAGSSAISGAFGPGWTYSYGLSATTDPSTSAVTILQEDGSRVGFTLSGSTYTPTSPRFDATLTKSGTTYTYSRRGTFIALFDTSTGHLTAEYDQAGYAASPKYGEAFAYDASGHLHTVTDAGGRVYTFTWTGSHITSVVSSASQQVDYKYNASGQLTDIYGVGTLRPGGVDGDQDHSQYTYTAANLMSSFRTPNNYGKTGTPTPTTSMLYDSSERVTSQTDPMGKTTTFTYGPDTGAGLVAGQTLVTDAVGHKDLQTYTNGLLTSDTKGYGSAVAQTWTYAYDPQTLGVSQQTNPDGGVETFTYDDNGDQTSLSDALGRTTDFIYDANGHVAEETTPDLVQTTNTFNAAGAQTSETIAEPGQSAESSDSNPPATVSRTESVTYPSTTYPADPSVATDYDGNKTTLTFDAYGDMTSTKDAAGNTTKYGYDTTKGLLTATVSARGVAAGSTTSCAPPATGCTTYTHDAWGRVLITTDPLGHTTKLTYDADGDVLTSTDGDANTTTTTYDNDDRAVTVAAPTGTETTVYNDDGTSHSVTDLGAHATTYTYDGQGRVSTVTDPDSKVTQYGYDADGNQNSLIDPNGTTTSSVYDKAGELASVSYTGTLTAHSVSYTYDAAGRRATMTDATGTSTYSYDNFGELVSYVSGAGTAVGYTYDAEGNQTSIVYPGAGNTVTRGFNTLNQLANIKDAAGRQTTFTYDADGRNTLITYPNGTTDTIGYNNASQETSTALAKGATALGTFTYGRDNAGNESSSTPANGALGSATTYTYNANNELKTSVTGGTTTSHSYDNATNPTLNGATTQVFDSADRLCWATTTTVTSPSCSTPVSGATVYTTNADGQRTSKTPSGSTATNYAWNGAGELDNISGAVTASYVYNGDGLRTSKTVGSTTTSFTWSPAGTVPEMLTDGTLDYIYGPSGAPIEQTATAGASPDWYFNDAQGSTAELVDSTGAAVAHYSYSVAGAVTSNTGTTSTPLQFNGQYTDTESGLIYLRARYYDPATTLFLSVDPLVGATHAAFVYGMNNPLDVFDPLGLWGWGDTLAVVGIVGLVVAGVALTATGVGAIGDAGVAVGVAELGADIGADVAADAIGDAVGEGIAEEGIAADVDTIGTGARITQGAEKVTKITDVASKVIDGGNCAVKRTFEACSSIALDVIGGPLGSIGNALAGKLGRDGINLALGAIGLNNAVPDGVEGLKTVVCG</sequence>
<evidence type="ECO:0000259" key="4">
    <source>
        <dbReference type="Pfam" id="PF01464"/>
    </source>
</evidence>
<dbReference type="Proteomes" id="UP000479756">
    <property type="component" value="Unassembled WGS sequence"/>
</dbReference>
<dbReference type="NCBIfam" id="TIGR03696">
    <property type="entry name" value="Rhs_assc_core"/>
    <property type="match status" value="1"/>
</dbReference>
<proteinExistence type="predicted"/>
<feature type="transmembrane region" description="Helical" evidence="3">
    <location>
        <begin position="21"/>
        <end position="40"/>
    </location>
</feature>
<reference evidence="8 9" key="1">
    <citation type="journal article" date="2014" name="Int. J. Syst. Evol. Microbiol.">
        <title>Description of Galbitalea soli gen. nov., sp. nov., and Frondihabitans sucicola sp. nov.</title>
        <authorList>
            <person name="Kim S.J."/>
            <person name="Lim J.M."/>
            <person name="Ahn J.H."/>
            <person name="Weon H.Y."/>
            <person name="Hamada M."/>
            <person name="Suzuki K."/>
            <person name="Ahn T.Y."/>
            <person name="Kwon S.W."/>
        </authorList>
    </citation>
    <scope>NUCLEOTIDE SEQUENCE [LARGE SCALE GENOMIC DNA]</scope>
    <source>
        <strain evidence="8 9">NBRC 108727</strain>
    </source>
</reference>
<keyword evidence="1" id="KW-0677">Repeat</keyword>
<dbReference type="Pfam" id="PF05593">
    <property type="entry name" value="RHS_repeat"/>
    <property type="match status" value="2"/>
</dbReference>
<dbReference type="InterPro" id="IPR008258">
    <property type="entry name" value="Transglycosylase_SLT_dom_1"/>
</dbReference>
<evidence type="ECO:0000259" key="5">
    <source>
        <dbReference type="Pfam" id="PF20148"/>
    </source>
</evidence>
<feature type="compositionally biased region" description="Polar residues" evidence="2">
    <location>
        <begin position="1878"/>
        <end position="1888"/>
    </location>
</feature>
<dbReference type="InterPro" id="IPR045351">
    <property type="entry name" value="DUF6531"/>
</dbReference>
<evidence type="ECO:0000313" key="9">
    <source>
        <dbReference type="Proteomes" id="UP000479756"/>
    </source>
</evidence>
<dbReference type="SUPFAM" id="SSF53955">
    <property type="entry name" value="Lysozyme-like"/>
    <property type="match status" value="1"/>
</dbReference>
<dbReference type="Pfam" id="PF20148">
    <property type="entry name" value="DUF6531"/>
    <property type="match status" value="1"/>
</dbReference>
<dbReference type="InterPro" id="IPR022385">
    <property type="entry name" value="Rhs_assc_core"/>
</dbReference>
<dbReference type="NCBIfam" id="TIGR01643">
    <property type="entry name" value="YD_repeat_2x"/>
    <property type="match status" value="6"/>
</dbReference>
<dbReference type="InterPro" id="IPR033803">
    <property type="entry name" value="CBD-like_Golvesin-Xly"/>
</dbReference>
<evidence type="ECO:0000256" key="3">
    <source>
        <dbReference type="SAM" id="Phobius"/>
    </source>
</evidence>
<evidence type="ECO:0000256" key="2">
    <source>
        <dbReference type="SAM" id="MobiDB-lite"/>
    </source>
</evidence>
<dbReference type="Gene3D" id="1.10.530.10">
    <property type="match status" value="1"/>
</dbReference>